<protein>
    <recommendedName>
        <fullName evidence="3">Cytochrome B</fullName>
    </recommendedName>
</protein>
<evidence type="ECO:0000256" key="1">
    <source>
        <dbReference type="SAM" id="Phobius"/>
    </source>
</evidence>
<feature type="transmembrane region" description="Helical" evidence="1">
    <location>
        <begin position="147"/>
        <end position="168"/>
    </location>
</feature>
<dbReference type="AlphaFoldDB" id="A0A381R0E4"/>
<dbReference type="PANTHER" id="PTHR42709">
    <property type="entry name" value="ALKALINE PHOSPHATASE LIKE PROTEIN"/>
    <property type="match status" value="1"/>
</dbReference>
<evidence type="ECO:0000313" key="2">
    <source>
        <dbReference type="EMBL" id="SUZ85172.1"/>
    </source>
</evidence>
<reference evidence="2" key="1">
    <citation type="submission" date="2018-05" db="EMBL/GenBank/DDBJ databases">
        <authorList>
            <person name="Lanie J.A."/>
            <person name="Ng W.-L."/>
            <person name="Kazmierczak K.M."/>
            <person name="Andrzejewski T.M."/>
            <person name="Davidsen T.M."/>
            <person name="Wayne K.J."/>
            <person name="Tettelin H."/>
            <person name="Glass J.I."/>
            <person name="Rusch D."/>
            <person name="Podicherti R."/>
            <person name="Tsui H.-C.T."/>
            <person name="Winkler M.E."/>
        </authorList>
    </citation>
    <scope>NUCLEOTIDE SEQUENCE</scope>
</reference>
<gene>
    <name evidence="2" type="ORF">METZ01_LOCUS38026</name>
</gene>
<organism evidence="2">
    <name type="scientific">marine metagenome</name>
    <dbReference type="NCBI Taxonomy" id="408172"/>
    <lineage>
        <taxon>unclassified sequences</taxon>
        <taxon>metagenomes</taxon>
        <taxon>ecological metagenomes</taxon>
    </lineage>
</organism>
<feature type="transmembrane region" description="Helical" evidence="1">
    <location>
        <begin position="118"/>
        <end position="141"/>
    </location>
</feature>
<feature type="transmembrane region" description="Helical" evidence="1">
    <location>
        <begin position="180"/>
        <end position="200"/>
    </location>
</feature>
<dbReference type="InterPro" id="IPR051311">
    <property type="entry name" value="DedA_domain"/>
</dbReference>
<sequence length="204" mass="22863">MKYIRGIYDWVLSWSEKPGGPSALGVMSAAEASFFPIPPDVLLIPLALGNRERAIWFATICSVCSIFGAVVGYGIGHFIWWEEPGQFTGFAQFFFDHIPGFTIAAFSKIQILYDQWNFWIIFTAGFTPIPFKLFTISAGAFEINFTAFVLASLVGRSARFFLVSGLIKKYGEPIHTFIDNYFNILALAFTILLFGGFFVVKVLF</sequence>
<keyword evidence="1" id="KW-1133">Transmembrane helix</keyword>
<feature type="transmembrane region" description="Helical" evidence="1">
    <location>
        <begin position="87"/>
        <end position="106"/>
    </location>
</feature>
<feature type="transmembrane region" description="Helical" evidence="1">
    <location>
        <begin position="54"/>
        <end position="81"/>
    </location>
</feature>
<accession>A0A381R0E4</accession>
<proteinExistence type="predicted"/>
<dbReference type="GO" id="GO:0005886">
    <property type="term" value="C:plasma membrane"/>
    <property type="evidence" value="ECO:0007669"/>
    <property type="project" value="TreeGrafter"/>
</dbReference>
<dbReference type="EMBL" id="UINC01001624">
    <property type="protein sequence ID" value="SUZ85172.1"/>
    <property type="molecule type" value="Genomic_DNA"/>
</dbReference>
<dbReference type="PANTHER" id="PTHR42709:SF11">
    <property type="entry name" value="DEDA FAMILY PROTEIN"/>
    <property type="match status" value="1"/>
</dbReference>
<keyword evidence="1" id="KW-0472">Membrane</keyword>
<evidence type="ECO:0008006" key="3">
    <source>
        <dbReference type="Google" id="ProtNLM"/>
    </source>
</evidence>
<name>A0A381R0E4_9ZZZZ</name>
<keyword evidence="1" id="KW-0812">Transmembrane</keyword>